<proteinExistence type="inferred from homology"/>
<dbReference type="GO" id="GO:0016853">
    <property type="term" value="F:isomerase activity"/>
    <property type="evidence" value="ECO:0007669"/>
    <property type="project" value="UniProtKB-KW"/>
</dbReference>
<dbReference type="InterPro" id="IPR007475">
    <property type="entry name" value="UbiK"/>
</dbReference>
<dbReference type="PATRIC" id="fig|656179.3.peg.2935"/>
<comment type="function">
    <text evidence="1">Required for efficient ubiquinone (coenzyme Q) biosynthesis. UbiK is probably an accessory factor of Ubi enzymes and facilitates ubiquinone biosynthesis by acting as an assembly factor, a targeting factor, or both.</text>
</comment>
<accession>A0A0H3WRX2</accession>
<comment type="subcellular location">
    <subcellularLocation>
        <location evidence="1">Cytoplasm</location>
    </subcellularLocation>
</comment>
<organism evidence="2 3">
    <name type="scientific">Pandoraea faecigallinarum</name>
    <dbReference type="NCBI Taxonomy" id="656179"/>
    <lineage>
        <taxon>Bacteria</taxon>
        <taxon>Pseudomonadati</taxon>
        <taxon>Pseudomonadota</taxon>
        <taxon>Betaproteobacteria</taxon>
        <taxon>Burkholderiales</taxon>
        <taxon>Burkholderiaceae</taxon>
        <taxon>Pandoraea</taxon>
    </lineage>
</organism>
<dbReference type="EMBL" id="CP011807">
    <property type="protein sequence ID" value="AKM30949.1"/>
    <property type="molecule type" value="Genomic_DNA"/>
</dbReference>
<name>A0A0H3WRX2_9BURK</name>
<reference evidence="2" key="1">
    <citation type="submission" date="2016-06" db="EMBL/GenBank/DDBJ databases">
        <title>Complete Genome Sequence of Pandoraea faecigallinarum DSM-23572.</title>
        <authorList>
            <person name="Yong D."/>
            <person name="Ee R."/>
            <person name="Lim Y.-L."/>
            <person name="Yin W.-F."/>
            <person name="Chan K.-G."/>
        </authorList>
    </citation>
    <scope>NUCLEOTIDE SEQUENCE</scope>
    <source>
        <strain evidence="2">DSM 23572</strain>
    </source>
</reference>
<dbReference type="PANTHER" id="PTHR38040">
    <property type="entry name" value="UBIQUINONE BIOSYNTHESIS ACCESSORY FACTOR UBIK"/>
    <property type="match status" value="1"/>
</dbReference>
<dbReference type="UniPathway" id="UPA00232"/>
<keyword evidence="2" id="KW-0413">Isomerase</keyword>
<keyword evidence="3" id="KW-1185">Reference proteome</keyword>
<keyword evidence="1" id="KW-0175">Coiled coil</keyword>
<evidence type="ECO:0000313" key="2">
    <source>
        <dbReference type="EMBL" id="AKM30949.1"/>
    </source>
</evidence>
<dbReference type="Proteomes" id="UP000035651">
    <property type="component" value="Chromosome"/>
</dbReference>
<dbReference type="GO" id="GO:0006744">
    <property type="term" value="P:ubiquinone biosynthetic process"/>
    <property type="evidence" value="ECO:0007669"/>
    <property type="project" value="UniProtKB-UniRule"/>
</dbReference>
<comment type="similarity">
    <text evidence="1">Belongs to the UbiK family.</text>
</comment>
<sequence>MKGRLMKPNEILQDMQAKVSEMLKQSPAKDIERNVKSLLNQGFTKLDLVTREEFDVQAQVLARTREKLEALEKRVAELESLRSEAQD</sequence>
<dbReference type="HAMAP" id="MF_02216">
    <property type="entry name" value="UbiK"/>
    <property type="match status" value="1"/>
</dbReference>
<dbReference type="STRING" id="656179.AB870_13770"/>
<dbReference type="AlphaFoldDB" id="A0A0H3WRX2"/>
<keyword evidence="1" id="KW-0963">Cytoplasm</keyword>
<dbReference type="PANTHER" id="PTHR38040:SF1">
    <property type="entry name" value="UBIQUINONE BIOSYNTHESIS ACCESSORY FACTOR UBIK"/>
    <property type="match status" value="1"/>
</dbReference>
<feature type="coiled-coil region" evidence="1">
    <location>
        <begin position="54"/>
        <end position="81"/>
    </location>
</feature>
<dbReference type="Pfam" id="PF04380">
    <property type="entry name" value="BMFP"/>
    <property type="match status" value="1"/>
</dbReference>
<dbReference type="KEGG" id="pfg:AB870_13770"/>
<keyword evidence="1" id="KW-0831">Ubiquinone biosynthesis</keyword>
<comment type="pathway">
    <text evidence="1">Cofactor biosynthesis; ubiquinone biosynthesis.</text>
</comment>
<dbReference type="GO" id="GO:0005829">
    <property type="term" value="C:cytosol"/>
    <property type="evidence" value="ECO:0007669"/>
    <property type="project" value="TreeGrafter"/>
</dbReference>
<evidence type="ECO:0000313" key="3">
    <source>
        <dbReference type="Proteomes" id="UP000035651"/>
    </source>
</evidence>
<protein>
    <recommendedName>
        <fullName evidence="1">Ubiquinone biosynthesis accessory factor UbiK</fullName>
    </recommendedName>
</protein>
<gene>
    <name evidence="1" type="primary">ubiK</name>
    <name evidence="2" type="ORF">AB870_13770</name>
</gene>
<evidence type="ECO:0000256" key="1">
    <source>
        <dbReference type="HAMAP-Rule" id="MF_02216"/>
    </source>
</evidence>